<reference evidence="2 3" key="1">
    <citation type="journal article" date="2020" name="Nat. Food">
        <title>A phased Vanilla planifolia genome enables genetic improvement of flavour and production.</title>
        <authorList>
            <person name="Hasing T."/>
            <person name="Tang H."/>
            <person name="Brym M."/>
            <person name="Khazi F."/>
            <person name="Huang T."/>
            <person name="Chambers A.H."/>
        </authorList>
    </citation>
    <scope>NUCLEOTIDE SEQUENCE [LARGE SCALE GENOMIC DNA]</scope>
    <source>
        <tissue evidence="2">Leaf</tissue>
    </source>
</reference>
<feature type="region of interest" description="Disordered" evidence="1">
    <location>
        <begin position="34"/>
        <end position="54"/>
    </location>
</feature>
<name>A0A835VB51_VANPL</name>
<accession>A0A835VB51</accession>
<organism evidence="2 3">
    <name type="scientific">Vanilla planifolia</name>
    <name type="common">Vanilla</name>
    <dbReference type="NCBI Taxonomy" id="51239"/>
    <lineage>
        <taxon>Eukaryota</taxon>
        <taxon>Viridiplantae</taxon>
        <taxon>Streptophyta</taxon>
        <taxon>Embryophyta</taxon>
        <taxon>Tracheophyta</taxon>
        <taxon>Spermatophyta</taxon>
        <taxon>Magnoliopsida</taxon>
        <taxon>Liliopsida</taxon>
        <taxon>Asparagales</taxon>
        <taxon>Orchidaceae</taxon>
        <taxon>Vanilloideae</taxon>
        <taxon>Vanilleae</taxon>
        <taxon>Vanilla</taxon>
    </lineage>
</organism>
<evidence type="ECO:0000313" key="3">
    <source>
        <dbReference type="Proteomes" id="UP000639772"/>
    </source>
</evidence>
<dbReference type="EMBL" id="JADCNM010000003">
    <property type="protein sequence ID" value="KAG0490450.1"/>
    <property type="molecule type" value="Genomic_DNA"/>
</dbReference>
<evidence type="ECO:0000313" key="2">
    <source>
        <dbReference type="EMBL" id="KAG0490450.1"/>
    </source>
</evidence>
<gene>
    <name evidence="2" type="ORF">HPP92_007313</name>
</gene>
<proteinExistence type="predicted"/>
<sequence length="54" mass="6106">MKQRHAQNRRVAIEDESERLVLLLLSSIHVGVVTKKEKHEKAKKGSSGREDGLI</sequence>
<protein>
    <submittedName>
        <fullName evidence="2">Uncharacterized protein</fullName>
    </submittedName>
</protein>
<dbReference type="Proteomes" id="UP000639772">
    <property type="component" value="Chromosome 3"/>
</dbReference>
<dbReference type="AlphaFoldDB" id="A0A835VB51"/>
<comment type="caution">
    <text evidence="2">The sequence shown here is derived from an EMBL/GenBank/DDBJ whole genome shotgun (WGS) entry which is preliminary data.</text>
</comment>
<evidence type="ECO:0000256" key="1">
    <source>
        <dbReference type="SAM" id="MobiDB-lite"/>
    </source>
</evidence>